<dbReference type="OrthoDB" id="20727at2759"/>
<feature type="non-terminal residue" evidence="4">
    <location>
        <position position="314"/>
    </location>
</feature>
<keyword evidence="1" id="KW-0677">Repeat</keyword>
<sequence>MWNSTPTPSTISPSDNKQNIKEVVDVRDCKCSEAEQLDQPQNNSKRKTLTFGGQLSCSSNTLRNESLDKEAVGNKRISEFADETIDSGFISGPQTSLSANLDADNKAAGMSRSKIKKLNKTDQEITSNKLEEYKETQPPAVNIDSGIIEEEYDESSSKGLPMHLVTHPYQIETTTISKQITPANAWEKYYQQNDDGDTALHLACISGYEDVVIALIRMAPHPCLFNIQNDDAQTPLHLATLTAQPKIIRMLLIAGAKLYILPASLVKNNVFALTTPISASEVNEFHRQYGHRANDKSYLKCAKLPSDLEIRNYD</sequence>
<evidence type="ECO:0000256" key="3">
    <source>
        <dbReference type="PROSITE-ProRule" id="PRU00023"/>
    </source>
</evidence>
<reference evidence="4 5" key="1">
    <citation type="journal article" date="2019" name="Commun. Biol.">
        <title>The bagworm genome reveals a unique fibroin gene that provides high tensile strength.</title>
        <authorList>
            <person name="Kono N."/>
            <person name="Nakamura H."/>
            <person name="Ohtoshi R."/>
            <person name="Tomita M."/>
            <person name="Numata K."/>
            <person name="Arakawa K."/>
        </authorList>
    </citation>
    <scope>NUCLEOTIDE SEQUENCE [LARGE SCALE GENOMIC DNA]</scope>
</reference>
<dbReference type="GO" id="GO:0071356">
    <property type="term" value="P:cellular response to tumor necrosis factor"/>
    <property type="evidence" value="ECO:0007669"/>
    <property type="project" value="TreeGrafter"/>
</dbReference>
<dbReference type="STRING" id="151549.A0A4C2AH39"/>
<dbReference type="PANTHER" id="PTHR46680:SF3">
    <property type="entry name" value="NF-KAPPA-B INHIBITOR CACTUS"/>
    <property type="match status" value="1"/>
</dbReference>
<dbReference type="InterPro" id="IPR051070">
    <property type="entry name" value="NF-kappa-B_inhibitor"/>
</dbReference>
<dbReference type="EMBL" id="BGZK01003131">
    <property type="protein sequence ID" value="GBP98379.1"/>
    <property type="molecule type" value="Genomic_DNA"/>
</dbReference>
<dbReference type="PROSITE" id="PS50088">
    <property type="entry name" value="ANK_REPEAT"/>
    <property type="match status" value="2"/>
</dbReference>
<dbReference type="SMART" id="SM00248">
    <property type="entry name" value="ANK"/>
    <property type="match status" value="2"/>
</dbReference>
<evidence type="ECO:0000313" key="5">
    <source>
        <dbReference type="Proteomes" id="UP000299102"/>
    </source>
</evidence>
<dbReference type="AlphaFoldDB" id="A0A4C2AH39"/>
<keyword evidence="5" id="KW-1185">Reference proteome</keyword>
<dbReference type="PANTHER" id="PTHR46680">
    <property type="entry name" value="NF-KAPPA-B INHIBITOR ALPHA"/>
    <property type="match status" value="1"/>
</dbReference>
<feature type="repeat" description="ANK" evidence="3">
    <location>
        <begin position="195"/>
        <end position="217"/>
    </location>
</feature>
<keyword evidence="2 3" id="KW-0040">ANK repeat</keyword>
<comment type="caution">
    <text evidence="4">The sequence shown here is derived from an EMBL/GenBank/DDBJ whole genome shotgun (WGS) entry which is preliminary data.</text>
</comment>
<evidence type="ECO:0000256" key="1">
    <source>
        <dbReference type="ARBA" id="ARBA00022737"/>
    </source>
</evidence>
<dbReference type="InterPro" id="IPR002110">
    <property type="entry name" value="Ankyrin_rpt"/>
</dbReference>
<dbReference type="InterPro" id="IPR036770">
    <property type="entry name" value="Ankyrin_rpt-contain_sf"/>
</dbReference>
<gene>
    <name evidence="4" type="primary">cact</name>
    <name evidence="4" type="ORF">EVAR_72369_1</name>
</gene>
<dbReference type="Proteomes" id="UP000299102">
    <property type="component" value="Unassembled WGS sequence"/>
</dbReference>
<dbReference type="Gene3D" id="1.25.40.20">
    <property type="entry name" value="Ankyrin repeat-containing domain"/>
    <property type="match status" value="1"/>
</dbReference>
<protein>
    <submittedName>
        <fullName evidence="4">NF-kappa-B inhibitor cactus</fullName>
    </submittedName>
</protein>
<accession>A0A4C2AH39</accession>
<dbReference type="PROSITE" id="PS50297">
    <property type="entry name" value="ANK_REP_REGION"/>
    <property type="match status" value="2"/>
</dbReference>
<dbReference type="GO" id="GO:0005829">
    <property type="term" value="C:cytosol"/>
    <property type="evidence" value="ECO:0007669"/>
    <property type="project" value="TreeGrafter"/>
</dbReference>
<evidence type="ECO:0000256" key="2">
    <source>
        <dbReference type="ARBA" id="ARBA00023043"/>
    </source>
</evidence>
<evidence type="ECO:0000313" key="4">
    <source>
        <dbReference type="EMBL" id="GBP98379.1"/>
    </source>
</evidence>
<feature type="repeat" description="ANK" evidence="3">
    <location>
        <begin position="231"/>
        <end position="263"/>
    </location>
</feature>
<dbReference type="SUPFAM" id="SSF48403">
    <property type="entry name" value="Ankyrin repeat"/>
    <property type="match status" value="1"/>
</dbReference>
<organism evidence="4 5">
    <name type="scientific">Eumeta variegata</name>
    <name type="common">Bagworm moth</name>
    <name type="synonym">Eumeta japonica</name>
    <dbReference type="NCBI Taxonomy" id="151549"/>
    <lineage>
        <taxon>Eukaryota</taxon>
        <taxon>Metazoa</taxon>
        <taxon>Ecdysozoa</taxon>
        <taxon>Arthropoda</taxon>
        <taxon>Hexapoda</taxon>
        <taxon>Insecta</taxon>
        <taxon>Pterygota</taxon>
        <taxon>Neoptera</taxon>
        <taxon>Endopterygota</taxon>
        <taxon>Lepidoptera</taxon>
        <taxon>Glossata</taxon>
        <taxon>Ditrysia</taxon>
        <taxon>Tineoidea</taxon>
        <taxon>Psychidae</taxon>
        <taxon>Oiketicinae</taxon>
        <taxon>Eumeta</taxon>
    </lineage>
</organism>
<dbReference type="Pfam" id="PF12796">
    <property type="entry name" value="Ank_2"/>
    <property type="match status" value="1"/>
</dbReference>
<proteinExistence type="predicted"/>
<name>A0A4C2AH39_EUMVA</name>
<dbReference type="GO" id="GO:0051059">
    <property type="term" value="F:NF-kappaB binding"/>
    <property type="evidence" value="ECO:0007669"/>
    <property type="project" value="TreeGrafter"/>
</dbReference>